<gene>
    <name evidence="7" type="ORF">CAL12_13570</name>
</gene>
<keyword evidence="3" id="KW-0520">NAD</keyword>
<dbReference type="InterPro" id="IPR036291">
    <property type="entry name" value="NAD(P)-bd_dom_sf"/>
</dbReference>
<accession>A0A1W6YL39</accession>
<dbReference type="GO" id="GO:0051287">
    <property type="term" value="F:NAD binding"/>
    <property type="evidence" value="ECO:0007669"/>
    <property type="project" value="InterPro"/>
</dbReference>
<dbReference type="Pfam" id="PF02826">
    <property type="entry name" value="2-Hacid_dh_C"/>
    <property type="match status" value="1"/>
</dbReference>
<organism evidence="7 8">
    <name type="scientific">Bordetella genomosp. 8</name>
    <dbReference type="NCBI Taxonomy" id="1416806"/>
    <lineage>
        <taxon>Bacteria</taxon>
        <taxon>Pseudomonadati</taxon>
        <taxon>Pseudomonadota</taxon>
        <taxon>Betaproteobacteria</taxon>
        <taxon>Burkholderiales</taxon>
        <taxon>Alcaligenaceae</taxon>
        <taxon>Bordetella</taxon>
    </lineage>
</organism>
<evidence type="ECO:0000256" key="3">
    <source>
        <dbReference type="ARBA" id="ARBA00023027"/>
    </source>
</evidence>
<comment type="similarity">
    <text evidence="4">Belongs to the D-isomer specific 2-hydroxyacid dehydrogenase family.</text>
</comment>
<evidence type="ECO:0000313" key="8">
    <source>
        <dbReference type="Proteomes" id="UP000194151"/>
    </source>
</evidence>
<dbReference type="InterPro" id="IPR006139">
    <property type="entry name" value="D-isomer_2_OHA_DH_cat_dom"/>
</dbReference>
<keyword evidence="8" id="KW-1185">Reference proteome</keyword>
<dbReference type="GO" id="GO:0005829">
    <property type="term" value="C:cytosol"/>
    <property type="evidence" value="ECO:0007669"/>
    <property type="project" value="TreeGrafter"/>
</dbReference>
<dbReference type="FunFam" id="3.40.50.720:FF:000213">
    <property type="entry name" value="Putative 2-hydroxyacid dehydrogenase"/>
    <property type="match status" value="1"/>
</dbReference>
<protein>
    <submittedName>
        <fullName evidence="7">Hydroxyacid dehydrogenase</fullName>
    </submittedName>
</protein>
<dbReference type="Gene3D" id="3.40.50.720">
    <property type="entry name" value="NAD(P)-binding Rossmann-like Domain"/>
    <property type="match status" value="2"/>
</dbReference>
<dbReference type="GO" id="GO:0016618">
    <property type="term" value="F:hydroxypyruvate reductase [NAD(P)H] activity"/>
    <property type="evidence" value="ECO:0007669"/>
    <property type="project" value="TreeGrafter"/>
</dbReference>
<dbReference type="Proteomes" id="UP000194151">
    <property type="component" value="Chromosome"/>
</dbReference>
<evidence type="ECO:0000256" key="4">
    <source>
        <dbReference type="RuleBase" id="RU003719"/>
    </source>
</evidence>
<proteinExistence type="inferred from homology"/>
<reference evidence="7 8" key="1">
    <citation type="submission" date="2017-05" db="EMBL/GenBank/DDBJ databases">
        <title>Complete and WGS of Bordetella genogroups.</title>
        <authorList>
            <person name="Spilker T."/>
            <person name="LiPuma J."/>
        </authorList>
    </citation>
    <scope>NUCLEOTIDE SEQUENCE [LARGE SCALE GENOMIC DNA]</scope>
    <source>
        <strain evidence="7 8">AU19157</strain>
    </source>
</reference>
<keyword evidence="1" id="KW-0521">NADP</keyword>
<dbReference type="SUPFAM" id="SSF51735">
    <property type="entry name" value="NAD(P)-binding Rossmann-fold domains"/>
    <property type="match status" value="1"/>
</dbReference>
<feature type="domain" description="D-isomer specific 2-hydroxyacid dehydrogenase NAD-binding" evidence="6">
    <location>
        <begin position="114"/>
        <end position="285"/>
    </location>
</feature>
<dbReference type="PANTHER" id="PTHR10996">
    <property type="entry name" value="2-HYDROXYACID DEHYDROGENASE-RELATED"/>
    <property type="match status" value="1"/>
</dbReference>
<dbReference type="EMBL" id="CP021108">
    <property type="protein sequence ID" value="ARP81741.1"/>
    <property type="molecule type" value="Genomic_DNA"/>
</dbReference>
<dbReference type="PANTHER" id="PTHR10996:SF178">
    <property type="entry name" value="2-HYDROXYACID DEHYDROGENASE YGL185C-RELATED"/>
    <property type="match status" value="1"/>
</dbReference>
<evidence type="ECO:0000256" key="1">
    <source>
        <dbReference type="ARBA" id="ARBA00022857"/>
    </source>
</evidence>
<dbReference type="PROSITE" id="PS00065">
    <property type="entry name" value="D_2_HYDROXYACID_DH_1"/>
    <property type="match status" value="1"/>
</dbReference>
<keyword evidence="2 4" id="KW-0560">Oxidoreductase</keyword>
<evidence type="ECO:0000259" key="5">
    <source>
        <dbReference type="Pfam" id="PF00389"/>
    </source>
</evidence>
<dbReference type="RefSeq" id="WP_086064926.1">
    <property type="nucleotide sequence ID" value="NZ_CP021108.1"/>
</dbReference>
<dbReference type="SUPFAM" id="SSF52283">
    <property type="entry name" value="Formate/glycerate dehydrogenase catalytic domain-like"/>
    <property type="match status" value="1"/>
</dbReference>
<dbReference type="CDD" id="cd12156">
    <property type="entry name" value="HPPR"/>
    <property type="match status" value="1"/>
</dbReference>
<dbReference type="InterPro" id="IPR050223">
    <property type="entry name" value="D-isomer_2-hydroxyacid_DH"/>
</dbReference>
<dbReference type="InterPro" id="IPR006140">
    <property type="entry name" value="D-isomer_DH_NAD-bd"/>
</dbReference>
<name>A0A1W6YL39_9BORD</name>
<dbReference type="InterPro" id="IPR029752">
    <property type="entry name" value="D-isomer_DH_CS1"/>
</dbReference>
<dbReference type="KEGG" id="bgv:CAL12_13570"/>
<dbReference type="AlphaFoldDB" id="A0A1W6YL39"/>
<dbReference type="STRING" id="1416806.CAL12_13570"/>
<sequence length="317" mass="33702">MKPVLLVLVFLSDEHRALVAESFEMIYAPNENLGADRANGTAQIAARGQDIRVVLTNGTNGLLATEIAALPRLELICTLGVGHENVDLAAASARGIPVCNAAGTNANAVADHAMAILLAAVRRIPFLNAGVRNGLWRDDIPRPPHVSGRRMGIFGLGAIGKAVARRAAGFDMEIGYHSRTRNDDSGYRWFDDLAGLAGWCDFLVIAAPGGKATYHAVDRQVLEALGPDGVLVNVARGTLVDTDAVADALRDKRIRAVALDVYENEPVPPAPLLEFENAVLTPHVGGISPQAIHASVVRFLENAEAHFAGKPLLTRVN</sequence>
<evidence type="ECO:0000313" key="7">
    <source>
        <dbReference type="EMBL" id="ARP81741.1"/>
    </source>
</evidence>
<dbReference type="Pfam" id="PF00389">
    <property type="entry name" value="2-Hacid_dh"/>
    <property type="match status" value="1"/>
</dbReference>
<evidence type="ECO:0000256" key="2">
    <source>
        <dbReference type="ARBA" id="ARBA00023002"/>
    </source>
</evidence>
<dbReference type="OrthoDB" id="9805416at2"/>
<dbReference type="GO" id="GO:0030267">
    <property type="term" value="F:glyoxylate reductase (NADPH) activity"/>
    <property type="evidence" value="ECO:0007669"/>
    <property type="project" value="TreeGrafter"/>
</dbReference>
<evidence type="ECO:0000259" key="6">
    <source>
        <dbReference type="Pfam" id="PF02826"/>
    </source>
</evidence>
<feature type="domain" description="D-isomer specific 2-hydroxyacid dehydrogenase catalytic" evidence="5">
    <location>
        <begin position="38"/>
        <end position="317"/>
    </location>
</feature>